<dbReference type="KEGG" id="caer:CSV91_08950"/>
<gene>
    <name evidence="1" type="ORF">CSV91_08950</name>
</gene>
<organism evidence="1 2">
    <name type="scientific">Collinsella aerofaciens</name>
    <dbReference type="NCBI Taxonomy" id="74426"/>
    <lineage>
        <taxon>Bacteria</taxon>
        <taxon>Bacillati</taxon>
        <taxon>Actinomycetota</taxon>
        <taxon>Coriobacteriia</taxon>
        <taxon>Coriobacteriales</taxon>
        <taxon>Coriobacteriaceae</taxon>
        <taxon>Collinsella</taxon>
    </lineage>
</organism>
<sequence>MAASNPPKGSVSSSSIKPVTRKAVRCQREVAWLVTQAAGRLVATTQDVNAPTPSFVLAAALDFVRQLELAAQDASGHLDYQNVMAPDLQTFCHMAKLPAAPNALSDAGYMFTLSGADLIRDIYAYCSELAERHVFDAAEVKPGYAIKLVLRLFLMDGFGAMPA</sequence>
<dbReference type="EMBL" id="CP024160">
    <property type="protein sequence ID" value="ATP54647.1"/>
    <property type="molecule type" value="Genomic_DNA"/>
</dbReference>
<dbReference type="RefSeq" id="WP_099432601.1">
    <property type="nucleotide sequence ID" value="NZ_CP024160.1"/>
</dbReference>
<evidence type="ECO:0000313" key="1">
    <source>
        <dbReference type="EMBL" id="ATP54647.1"/>
    </source>
</evidence>
<protein>
    <submittedName>
        <fullName evidence="1">Uncharacterized protein</fullName>
    </submittedName>
</protein>
<accession>A0A2D1TZ65</accession>
<name>A0A2D1TZ65_9ACTN</name>
<dbReference type="AlphaFoldDB" id="A0A2D1TZ65"/>
<reference evidence="1 2" key="1">
    <citation type="submission" date="2017-10" db="EMBL/GenBank/DDBJ databases">
        <title>Complete genome sequence of Collinsella aerofaciens isolated from the gut of a healthy adult Indian.</title>
        <authorList>
            <person name="Bag S."/>
            <person name="Ghosh T.S."/>
            <person name="Das B."/>
        </authorList>
    </citation>
    <scope>NUCLEOTIDE SEQUENCE [LARGE SCALE GENOMIC DNA]</scope>
    <source>
        <strain evidence="2">indica</strain>
    </source>
</reference>
<evidence type="ECO:0000313" key="2">
    <source>
        <dbReference type="Proteomes" id="UP000225608"/>
    </source>
</evidence>
<dbReference type="Proteomes" id="UP000225608">
    <property type="component" value="Chromosome"/>
</dbReference>
<proteinExistence type="predicted"/>